<keyword evidence="2 6" id="KW-0032">Aminotransferase</keyword>
<accession>A0A6S6TJM4</accession>
<evidence type="ECO:0000259" key="5">
    <source>
        <dbReference type="Pfam" id="PF00155"/>
    </source>
</evidence>
<dbReference type="SUPFAM" id="SSF53383">
    <property type="entry name" value="PLP-dependent transferases"/>
    <property type="match status" value="1"/>
</dbReference>
<dbReference type="InterPro" id="IPR015422">
    <property type="entry name" value="PyrdxlP-dep_Trfase_small"/>
</dbReference>
<dbReference type="CDD" id="cd00609">
    <property type="entry name" value="AAT_like"/>
    <property type="match status" value="1"/>
</dbReference>
<reference evidence="6" key="1">
    <citation type="submission" date="2020-01" db="EMBL/GenBank/DDBJ databases">
        <authorList>
            <person name="Meier V. D."/>
            <person name="Meier V D."/>
        </authorList>
    </citation>
    <scope>NUCLEOTIDE SEQUENCE</scope>
    <source>
        <strain evidence="6">HLG_WM_MAG_10</strain>
    </source>
</reference>
<dbReference type="GO" id="GO:0030170">
    <property type="term" value="F:pyridoxal phosphate binding"/>
    <property type="evidence" value="ECO:0007669"/>
    <property type="project" value="InterPro"/>
</dbReference>
<dbReference type="InterPro" id="IPR015424">
    <property type="entry name" value="PyrdxlP-dep_Trfase"/>
</dbReference>
<evidence type="ECO:0000256" key="1">
    <source>
        <dbReference type="ARBA" id="ARBA00001933"/>
    </source>
</evidence>
<evidence type="ECO:0000256" key="4">
    <source>
        <dbReference type="ARBA" id="ARBA00022898"/>
    </source>
</evidence>
<organism evidence="6">
    <name type="scientific">uncultured Aureispira sp</name>
    <dbReference type="NCBI Taxonomy" id="1331704"/>
    <lineage>
        <taxon>Bacteria</taxon>
        <taxon>Pseudomonadati</taxon>
        <taxon>Bacteroidota</taxon>
        <taxon>Saprospiria</taxon>
        <taxon>Saprospirales</taxon>
        <taxon>Saprospiraceae</taxon>
        <taxon>Aureispira</taxon>
        <taxon>environmental samples</taxon>
    </lineage>
</organism>
<dbReference type="AlphaFoldDB" id="A0A6S6TJM4"/>
<dbReference type="Gene3D" id="3.40.640.10">
    <property type="entry name" value="Type I PLP-dependent aspartate aminotransferase-like (Major domain)"/>
    <property type="match status" value="1"/>
</dbReference>
<name>A0A6S6TJM4_9BACT</name>
<dbReference type="InterPro" id="IPR004839">
    <property type="entry name" value="Aminotransferase_I/II_large"/>
</dbReference>
<comment type="cofactor">
    <cofactor evidence="1">
        <name>pyridoxal 5'-phosphate</name>
        <dbReference type="ChEBI" id="CHEBI:597326"/>
    </cofactor>
</comment>
<dbReference type="EC" id="2.6.1.9" evidence="6"/>
<proteinExistence type="predicted"/>
<sequence length="388" mass="43247">MEHSENLNQWLPKHIRKLVAAKAALAEVPVLKEGFLNAHRPTGLYKTIGTDEDHSQRPDINATRLKEELTAHVHLNSQQICIGNGSTELIDLVIRTFCHAGKDRILGFQPSSARMAHFAQMQALELDLLELGHDFELPIYEVRKRISESTKMLFIENPNHITGSCFANFDIVDLVTSFDGIVVIDESAIDYSSDKSLVSILKDCSNLIIIQSFSRAWGLAGLPVGMAYASPEIIQVLNLLKPPFSVNTMAQKMAKKALYVADQKERIVTKTIQEREQVKAVLQKLPAVLEVFESETNTLLLRVEDADIMTEHLKKEELIHVLNVSALPGLENCIRISIGKGLDNMRLVKAFKDMPSKTAGPRLFWKAVSGTLRQASSFLGVFKKILGV</sequence>
<evidence type="ECO:0000256" key="2">
    <source>
        <dbReference type="ARBA" id="ARBA00022576"/>
    </source>
</evidence>
<keyword evidence="4" id="KW-0663">Pyridoxal phosphate</keyword>
<dbReference type="GO" id="GO:0004400">
    <property type="term" value="F:histidinol-phosphate transaminase activity"/>
    <property type="evidence" value="ECO:0007669"/>
    <property type="project" value="UniProtKB-EC"/>
</dbReference>
<gene>
    <name evidence="6" type="ORF">HELGO_WM18230</name>
</gene>
<protein>
    <submittedName>
        <fullName evidence="6">Histidinol-phosphate aminotransferase (EC)</fullName>
        <ecNumber evidence="6">2.6.1.9</ecNumber>
    </submittedName>
</protein>
<feature type="domain" description="Aminotransferase class I/classII large" evidence="5">
    <location>
        <begin position="56"/>
        <end position="340"/>
    </location>
</feature>
<dbReference type="InterPro" id="IPR015421">
    <property type="entry name" value="PyrdxlP-dep_Trfase_major"/>
</dbReference>
<dbReference type="Gene3D" id="3.90.1150.10">
    <property type="entry name" value="Aspartate Aminotransferase, domain 1"/>
    <property type="match status" value="1"/>
</dbReference>
<dbReference type="PANTHER" id="PTHR42885:SF2">
    <property type="entry name" value="HISTIDINOL-PHOSPHATE AMINOTRANSFERASE"/>
    <property type="match status" value="1"/>
</dbReference>
<evidence type="ECO:0000256" key="3">
    <source>
        <dbReference type="ARBA" id="ARBA00022679"/>
    </source>
</evidence>
<dbReference type="Pfam" id="PF00155">
    <property type="entry name" value="Aminotran_1_2"/>
    <property type="match status" value="1"/>
</dbReference>
<dbReference type="PANTHER" id="PTHR42885">
    <property type="entry name" value="HISTIDINOL-PHOSPHATE AMINOTRANSFERASE-RELATED"/>
    <property type="match status" value="1"/>
</dbReference>
<evidence type="ECO:0000313" key="6">
    <source>
        <dbReference type="EMBL" id="CAA6821082.1"/>
    </source>
</evidence>
<dbReference type="EMBL" id="CACVAQ010000294">
    <property type="protein sequence ID" value="CAA6821082.1"/>
    <property type="molecule type" value="Genomic_DNA"/>
</dbReference>
<keyword evidence="3 6" id="KW-0808">Transferase</keyword>